<keyword evidence="3" id="KW-0456">Lyase</keyword>
<dbReference type="Pfam" id="PF04476">
    <property type="entry name" value="4HFCP_synth"/>
    <property type="match status" value="1"/>
</dbReference>
<sequence>MPADRTNNHKLLVSVFNAQEAREAVLGGARIVDSEDPRSALGNIKPQQIMAISDAVLNYRRDLEVQLSTNIGEDQLLFDRSANGQAIQKSPYEIAGKAAQAALGVAVAMGNRVHPCTIVKVGLDGMPLDILTDVLRECVQTLDRTEQFSHTQVMSVLFAQDLDLWEQRRSRPDVRRALVSLREFHTSDGGGEQDFDLTEYAVGTLRGEDGRLLFTDPGEVSLESLIENGVLPDDARHTRIALNDLFPHASFGLTSDPRSRRTDREVIKNMVDATARAGADAIMLDTSVLLKVSRVSLVATERSPQMIDFNSLDIDEVTGLERRGVLSLDEIRFFVEYCHYRGLEANLAGSFTSYHAQQIWRLVPEVDQVSTRGGASAVTSDPARPNDVGEDSRRDRVIKRALVGGLLPPEQDGYLWLPEEMKRTAVEAVDQALARYPGLACFWADKHGRLTPVS</sequence>
<evidence type="ECO:0000256" key="2">
    <source>
        <dbReference type="ARBA" id="ARBA00012553"/>
    </source>
</evidence>
<dbReference type="OrthoDB" id="5176501at2"/>
<evidence type="ECO:0000256" key="7">
    <source>
        <dbReference type="SAM" id="MobiDB-lite"/>
    </source>
</evidence>
<evidence type="ECO:0000256" key="4">
    <source>
        <dbReference type="ARBA" id="ARBA00023270"/>
    </source>
</evidence>
<proteinExistence type="predicted"/>
<dbReference type="InterPro" id="IPR007565">
    <property type="entry name" value="4HFCP_synth"/>
</dbReference>
<evidence type="ECO:0000256" key="6">
    <source>
        <dbReference type="ARBA" id="ARBA00047628"/>
    </source>
</evidence>
<gene>
    <name evidence="8" type="ORF">SAMN05443668_106156</name>
</gene>
<comment type="catalytic activity">
    <reaction evidence="6">
        <text>2 D-glyceraldehyde 3-phosphate = 4-(hydroxymethyl)-2-furancarboxaldehyde phosphate + phosphate + 2 H2O</text>
        <dbReference type="Rhea" id="RHEA:43536"/>
        <dbReference type="ChEBI" id="CHEBI:15377"/>
        <dbReference type="ChEBI" id="CHEBI:43474"/>
        <dbReference type="ChEBI" id="CHEBI:59776"/>
        <dbReference type="ChEBI" id="CHEBI:83407"/>
        <dbReference type="EC" id="4.2.3.153"/>
    </reaction>
</comment>
<keyword evidence="9" id="KW-1185">Reference proteome</keyword>
<accession>A0A1M7R2F9</accession>
<evidence type="ECO:0000256" key="3">
    <source>
        <dbReference type="ARBA" id="ARBA00023239"/>
    </source>
</evidence>
<dbReference type="GO" id="GO:0016829">
    <property type="term" value="F:lyase activity"/>
    <property type="evidence" value="ECO:0007669"/>
    <property type="project" value="UniProtKB-KW"/>
</dbReference>
<dbReference type="AlphaFoldDB" id="A0A1M7R2F9"/>
<evidence type="ECO:0000313" key="8">
    <source>
        <dbReference type="EMBL" id="SHN38888.1"/>
    </source>
</evidence>
<comment type="function">
    <text evidence="1">Catalyzes the formation of 4-(hydroxymethyl)-2-furancarboxaldehyde phosphate (4-HFC-P) from two molecules of glyceraldehyde-3-P (GA-3-P).</text>
</comment>
<evidence type="ECO:0000256" key="1">
    <source>
        <dbReference type="ARBA" id="ARBA00003810"/>
    </source>
</evidence>
<feature type="region of interest" description="Disordered" evidence="7">
    <location>
        <begin position="373"/>
        <end position="393"/>
    </location>
</feature>
<name>A0A1M7R2F9_9ACTN</name>
<organism evidence="8 9">
    <name type="scientific">Cryptosporangium aurantiacum</name>
    <dbReference type="NCBI Taxonomy" id="134849"/>
    <lineage>
        <taxon>Bacteria</taxon>
        <taxon>Bacillati</taxon>
        <taxon>Actinomycetota</taxon>
        <taxon>Actinomycetes</taxon>
        <taxon>Cryptosporangiales</taxon>
        <taxon>Cryptosporangiaceae</taxon>
        <taxon>Cryptosporangium</taxon>
    </lineage>
</organism>
<evidence type="ECO:0000313" key="9">
    <source>
        <dbReference type="Proteomes" id="UP000184440"/>
    </source>
</evidence>
<evidence type="ECO:0000256" key="5">
    <source>
        <dbReference type="ARBA" id="ARBA00032523"/>
    </source>
</evidence>
<keyword evidence="4" id="KW-0704">Schiff base</keyword>
<dbReference type="EMBL" id="FRCS01000006">
    <property type="protein sequence ID" value="SHN38888.1"/>
    <property type="molecule type" value="Genomic_DNA"/>
</dbReference>
<reference evidence="8 9" key="1">
    <citation type="submission" date="2016-11" db="EMBL/GenBank/DDBJ databases">
        <authorList>
            <person name="Jaros S."/>
            <person name="Januszkiewicz K."/>
            <person name="Wedrychowicz H."/>
        </authorList>
    </citation>
    <scope>NUCLEOTIDE SEQUENCE [LARGE SCALE GENOMIC DNA]</scope>
    <source>
        <strain evidence="8 9">DSM 46144</strain>
    </source>
</reference>
<dbReference type="RefSeq" id="WP_073259460.1">
    <property type="nucleotide sequence ID" value="NZ_FRCS01000006.1"/>
</dbReference>
<dbReference type="STRING" id="134849.SAMN05443668_106156"/>
<dbReference type="Proteomes" id="UP000184440">
    <property type="component" value="Unassembled WGS sequence"/>
</dbReference>
<protein>
    <recommendedName>
        <fullName evidence="2">(5-formylfuran-3-yl)methyl phosphate synthase</fullName>
        <ecNumber evidence="2">4.2.3.153</ecNumber>
    </recommendedName>
    <alternativeName>
        <fullName evidence="5">4-(hydroxymethyl)-2-furancarboxaldehyde-phosphate synthase</fullName>
    </alternativeName>
</protein>
<dbReference type="EC" id="4.2.3.153" evidence="2"/>